<keyword evidence="4 6" id="KW-0238">DNA-binding</keyword>
<name>A0A5S4ZXW7_9FIRM</name>
<keyword evidence="1 6" id="KW-0963">Cytoplasm</keyword>
<comment type="function">
    <text evidence="6">Sigma factors are initiation factors that promote the attachment of RNA polymerase to specific initiation sites and are then released.</text>
</comment>
<keyword evidence="3 6" id="KW-0731">Sigma factor</keyword>
<dbReference type="NCBIfam" id="TIGR02895">
    <property type="entry name" value="spore_sigI"/>
    <property type="match status" value="1"/>
</dbReference>
<dbReference type="GO" id="GO:0016987">
    <property type="term" value="F:sigma factor activity"/>
    <property type="evidence" value="ECO:0007669"/>
    <property type="project" value="UniProtKB-UniRule"/>
</dbReference>
<protein>
    <recommendedName>
        <fullName evidence="6">RNA polymerase sigma factor SigI</fullName>
    </recommendedName>
</protein>
<dbReference type="GO" id="GO:0003677">
    <property type="term" value="F:DNA binding"/>
    <property type="evidence" value="ECO:0007669"/>
    <property type="project" value="UniProtKB-UniRule"/>
</dbReference>
<comment type="similarity">
    <text evidence="6">Belongs to the sigma-70 factor family. SigI subfamily.</text>
</comment>
<evidence type="ECO:0000256" key="4">
    <source>
        <dbReference type="ARBA" id="ARBA00023125"/>
    </source>
</evidence>
<accession>A0A5S4ZXW7</accession>
<feature type="domain" description="RNA polymerase sigma-70 region 2" evidence="7">
    <location>
        <begin position="25"/>
        <end position="96"/>
    </location>
</feature>
<dbReference type="InterPro" id="IPR007627">
    <property type="entry name" value="RNA_pol_sigma70_r2"/>
</dbReference>
<evidence type="ECO:0000256" key="1">
    <source>
        <dbReference type="ARBA" id="ARBA00022490"/>
    </source>
</evidence>
<evidence type="ECO:0000256" key="3">
    <source>
        <dbReference type="ARBA" id="ARBA00023082"/>
    </source>
</evidence>
<dbReference type="PANTHER" id="PTHR30385:SF6">
    <property type="entry name" value="RNA POLYMERASE SIGMA FACTOR SIGI"/>
    <property type="match status" value="1"/>
</dbReference>
<dbReference type="Pfam" id="PF04542">
    <property type="entry name" value="Sigma70_r2"/>
    <property type="match status" value="1"/>
</dbReference>
<dbReference type="GO" id="GO:0006352">
    <property type="term" value="P:DNA-templated transcription initiation"/>
    <property type="evidence" value="ECO:0007669"/>
    <property type="project" value="UniProtKB-UniRule"/>
</dbReference>
<dbReference type="InterPro" id="IPR013325">
    <property type="entry name" value="RNA_pol_sigma_r2"/>
</dbReference>
<dbReference type="RefSeq" id="WP_166510285.1">
    <property type="nucleotide sequence ID" value="NZ_VNHM01000001.1"/>
</dbReference>
<dbReference type="NCBIfam" id="NF006175">
    <property type="entry name" value="PRK08311.2-3"/>
    <property type="match status" value="1"/>
</dbReference>
<evidence type="ECO:0000313" key="9">
    <source>
        <dbReference type="Proteomes" id="UP000323166"/>
    </source>
</evidence>
<dbReference type="InterPro" id="IPR014244">
    <property type="entry name" value="RNA_pol_sigma-I"/>
</dbReference>
<evidence type="ECO:0000256" key="2">
    <source>
        <dbReference type="ARBA" id="ARBA00023015"/>
    </source>
</evidence>
<dbReference type="SUPFAM" id="SSF88946">
    <property type="entry name" value="Sigma2 domain of RNA polymerase sigma factors"/>
    <property type="match status" value="1"/>
</dbReference>
<gene>
    <name evidence="6" type="primary">sigI</name>
    <name evidence="8" type="ORF">LX24_00215</name>
</gene>
<evidence type="ECO:0000313" key="8">
    <source>
        <dbReference type="EMBL" id="TYO97931.1"/>
    </source>
</evidence>
<dbReference type="PANTHER" id="PTHR30385">
    <property type="entry name" value="SIGMA FACTOR F FLAGELLAR"/>
    <property type="match status" value="1"/>
</dbReference>
<dbReference type="Gene3D" id="1.10.1740.10">
    <property type="match status" value="1"/>
</dbReference>
<dbReference type="InterPro" id="IPR014284">
    <property type="entry name" value="RNA_pol_sigma-70_dom"/>
</dbReference>
<keyword evidence="2 6" id="KW-0805">Transcription regulation</keyword>
<comment type="caution">
    <text evidence="8">The sequence shown here is derived from an EMBL/GenBank/DDBJ whole genome shotgun (WGS) entry which is preliminary data.</text>
</comment>
<keyword evidence="6" id="KW-0346">Stress response</keyword>
<comment type="subcellular location">
    <subcellularLocation>
        <location evidence="6">Cytoplasm</location>
    </subcellularLocation>
</comment>
<dbReference type="NCBIfam" id="TIGR02937">
    <property type="entry name" value="sigma70-ECF"/>
    <property type="match status" value="1"/>
</dbReference>
<dbReference type="GO" id="GO:0005737">
    <property type="term" value="C:cytoplasm"/>
    <property type="evidence" value="ECO:0007669"/>
    <property type="project" value="UniProtKB-SubCell"/>
</dbReference>
<feature type="DNA-binding region" description="H-T-H motif" evidence="6">
    <location>
        <begin position="194"/>
        <end position="213"/>
    </location>
</feature>
<dbReference type="Proteomes" id="UP000323166">
    <property type="component" value="Unassembled WGS sequence"/>
</dbReference>
<dbReference type="AlphaFoldDB" id="A0A5S4ZXW7"/>
<sequence length="242" mass="28075">MLFGDEVEVCLQKIREGDESSREKLIAEAKPFIAGVVGRLCGRSLSWDHDDELSIGLIAFNEAIERFKEKMGVPFTAFARMVIRSRVTDYLRKESRWNRVDLHMSNTPLEGAANQAENDASWEQYIEQTAQRERIEEINNYNEKISNLGITFKDLVKSSPKHRDTRQTLIRAAYYIVEHGSLYETLRASKRLPLRELEMGTGISRKVLERGRKYIIGIATLLYYREEFIYLNSYVRLPQGEC</sequence>
<dbReference type="PIRSF" id="PIRSF038953">
    <property type="entry name" value="SigI"/>
    <property type="match status" value="1"/>
</dbReference>
<evidence type="ECO:0000256" key="6">
    <source>
        <dbReference type="HAMAP-Rule" id="MF_02064"/>
    </source>
</evidence>
<keyword evidence="5 6" id="KW-0804">Transcription</keyword>
<comment type="activity regulation">
    <text evidence="6">Negatively regulated by the anti-sigma-I factor RsgI.</text>
</comment>
<organism evidence="8 9">
    <name type="scientific">Desulfallas thermosapovorans DSM 6562</name>
    <dbReference type="NCBI Taxonomy" id="1121431"/>
    <lineage>
        <taxon>Bacteria</taxon>
        <taxon>Bacillati</taxon>
        <taxon>Bacillota</taxon>
        <taxon>Clostridia</taxon>
        <taxon>Eubacteriales</taxon>
        <taxon>Desulfallaceae</taxon>
        <taxon>Desulfallas</taxon>
    </lineage>
</organism>
<comment type="subunit">
    <text evidence="6">Interacts with RsgI.</text>
</comment>
<dbReference type="HAMAP" id="MF_02064">
    <property type="entry name" value="Sigma70_SigI"/>
    <property type="match status" value="1"/>
</dbReference>
<keyword evidence="9" id="KW-1185">Reference proteome</keyword>
<feature type="short sequence motif" description="Polymerase core binding" evidence="6">
    <location>
        <begin position="51"/>
        <end position="64"/>
    </location>
</feature>
<evidence type="ECO:0000259" key="7">
    <source>
        <dbReference type="Pfam" id="PF04542"/>
    </source>
</evidence>
<reference evidence="8 9" key="1">
    <citation type="submission" date="2019-07" db="EMBL/GenBank/DDBJ databases">
        <title>Genomic Encyclopedia of Type Strains, Phase I: the one thousand microbial genomes (KMG-I) project.</title>
        <authorList>
            <person name="Kyrpides N."/>
        </authorList>
    </citation>
    <scope>NUCLEOTIDE SEQUENCE [LARGE SCALE GENOMIC DNA]</scope>
    <source>
        <strain evidence="8 9">DSM 6562</strain>
    </source>
</reference>
<evidence type="ECO:0000256" key="5">
    <source>
        <dbReference type="ARBA" id="ARBA00023163"/>
    </source>
</evidence>
<proteinExistence type="inferred from homology"/>
<dbReference type="EMBL" id="VNHM01000001">
    <property type="protein sequence ID" value="TYO97931.1"/>
    <property type="molecule type" value="Genomic_DNA"/>
</dbReference>